<accession>A0A0V1L3F0</accession>
<protein>
    <submittedName>
        <fullName evidence="3">Uncharacterized protein</fullName>
    </submittedName>
</protein>
<keyword evidence="4" id="KW-1185">Reference proteome</keyword>
<proteinExistence type="predicted"/>
<keyword evidence="2" id="KW-0732">Signal</keyword>
<feature type="chain" id="PRO_5006881495" evidence="2">
    <location>
        <begin position="27"/>
        <end position="563"/>
    </location>
</feature>
<comment type="caution">
    <text evidence="3">The sequence shown here is derived from an EMBL/GenBank/DDBJ whole genome shotgun (WGS) entry which is preliminary data.</text>
</comment>
<sequence>MCNISACKIICKVRFFLYHFLVRTIATFQQLPDGSIPERIGEPFGLTNFSLPNTTRPEVKNNFRTKMSDGIINCNCSNYNTESVAKKNFKLHSGVSRSLNLKTHFILRSTSARIGSEYNMLQSVGLLVSKHLLKQAGTTKLVASIEKMTDECRTLTDNIVNVVESSKKFTRTLESLLPEAEYMDGLTRCIFVESICQSLNGLEQFLSHMDGIQQIMRDCSERCSQHTERLLRVKAEIDDRMDYKLYKDMEEAEKAERHLEKLLTKKTEKSDNEELPTDKLPAKELLEKFQEKVNALKVPIEMKERATTDSLNEIINQIMISLQPMKNLLDNEITTNCETANDEALQYDHMERRDVEDVARAISPIKQISKIKWVKTVKGLFERKRSKKEEKESRQLNVEDKGTQTEEQEESENGEFEWRTHEDFYDDTYDNESALEDEAFLERAHEYADMYAKFDRFRNYLQKYDVSTIGKKLAENVSTIKDYEHGVENRPETDEATNGEDFTIPEDDLKIKPFHLIFITELQFHCLLSKVTSSYQYRSVSLLRVSMKCRFLRPVAEQKRRPL</sequence>
<dbReference type="AlphaFoldDB" id="A0A0V1L3F0"/>
<name>A0A0V1L3F0_9BILA</name>
<gene>
    <name evidence="3" type="ORF">T02_2790</name>
</gene>
<dbReference type="Proteomes" id="UP000054721">
    <property type="component" value="Unassembled WGS sequence"/>
</dbReference>
<feature type="compositionally biased region" description="Acidic residues" evidence="1">
    <location>
        <begin position="406"/>
        <end position="415"/>
    </location>
</feature>
<evidence type="ECO:0000256" key="2">
    <source>
        <dbReference type="SAM" id="SignalP"/>
    </source>
</evidence>
<feature type="signal peptide" evidence="2">
    <location>
        <begin position="1"/>
        <end position="26"/>
    </location>
</feature>
<reference evidence="3 4" key="1">
    <citation type="submission" date="2015-05" db="EMBL/GenBank/DDBJ databases">
        <title>Evolution of Trichinella species and genotypes.</title>
        <authorList>
            <person name="Korhonen P.K."/>
            <person name="Edoardo P."/>
            <person name="Giuseppe L.R."/>
            <person name="Gasser R.B."/>
        </authorList>
    </citation>
    <scope>NUCLEOTIDE SEQUENCE [LARGE SCALE GENOMIC DNA]</scope>
    <source>
        <strain evidence="3">ISS10</strain>
    </source>
</reference>
<evidence type="ECO:0000313" key="4">
    <source>
        <dbReference type="Proteomes" id="UP000054721"/>
    </source>
</evidence>
<evidence type="ECO:0000256" key="1">
    <source>
        <dbReference type="SAM" id="MobiDB-lite"/>
    </source>
</evidence>
<dbReference type="OrthoDB" id="5919736at2759"/>
<evidence type="ECO:0000313" key="3">
    <source>
        <dbReference type="EMBL" id="KRZ54068.1"/>
    </source>
</evidence>
<feature type="region of interest" description="Disordered" evidence="1">
    <location>
        <begin position="386"/>
        <end position="415"/>
    </location>
</feature>
<organism evidence="3 4">
    <name type="scientific">Trichinella nativa</name>
    <dbReference type="NCBI Taxonomy" id="6335"/>
    <lineage>
        <taxon>Eukaryota</taxon>
        <taxon>Metazoa</taxon>
        <taxon>Ecdysozoa</taxon>
        <taxon>Nematoda</taxon>
        <taxon>Enoplea</taxon>
        <taxon>Dorylaimia</taxon>
        <taxon>Trichinellida</taxon>
        <taxon>Trichinellidae</taxon>
        <taxon>Trichinella</taxon>
    </lineage>
</organism>
<feature type="compositionally biased region" description="Basic and acidic residues" evidence="1">
    <location>
        <begin position="386"/>
        <end position="404"/>
    </location>
</feature>
<dbReference type="EMBL" id="JYDW01000147">
    <property type="protein sequence ID" value="KRZ54068.1"/>
    <property type="molecule type" value="Genomic_DNA"/>
</dbReference>